<evidence type="ECO:0000256" key="4">
    <source>
        <dbReference type="ARBA" id="ARBA00022692"/>
    </source>
</evidence>
<name>A0A834R8B2_SARSC</name>
<dbReference type="AlphaFoldDB" id="A0A834R8B2"/>
<dbReference type="GO" id="GO:0042277">
    <property type="term" value="F:peptide binding"/>
    <property type="evidence" value="ECO:0007669"/>
    <property type="project" value="TreeGrafter"/>
</dbReference>
<feature type="transmembrane region" description="Helical" evidence="8">
    <location>
        <begin position="98"/>
        <end position="116"/>
    </location>
</feature>
<keyword evidence="7" id="KW-0675">Receptor</keyword>
<evidence type="ECO:0000313" key="11">
    <source>
        <dbReference type="EnsemblMetazoa" id="KAF7490641.1"/>
    </source>
</evidence>
<dbReference type="Proteomes" id="UP000070412">
    <property type="component" value="Unassembled WGS sequence"/>
</dbReference>
<dbReference type="OrthoDB" id="6511210at2759"/>
<dbReference type="InterPro" id="IPR000276">
    <property type="entry name" value="GPCR_Rhodpsn"/>
</dbReference>
<feature type="transmembrane region" description="Helical" evidence="8">
    <location>
        <begin position="367"/>
        <end position="387"/>
    </location>
</feature>
<feature type="transmembrane region" description="Helical" evidence="8">
    <location>
        <begin position="282"/>
        <end position="301"/>
    </location>
</feature>
<dbReference type="CDD" id="cd00637">
    <property type="entry name" value="7tm_classA_rhodopsin-like"/>
    <property type="match status" value="1"/>
</dbReference>
<dbReference type="Pfam" id="PF00001">
    <property type="entry name" value="7tm_1"/>
    <property type="match status" value="1"/>
</dbReference>
<evidence type="ECO:0000256" key="1">
    <source>
        <dbReference type="ARBA" id="ARBA00004651"/>
    </source>
</evidence>
<evidence type="ECO:0000256" key="6">
    <source>
        <dbReference type="ARBA" id="ARBA00023136"/>
    </source>
</evidence>
<evidence type="ECO:0000256" key="7">
    <source>
        <dbReference type="ARBA" id="ARBA00023170"/>
    </source>
</evidence>
<proteinExistence type="inferred from homology"/>
<evidence type="ECO:0000256" key="3">
    <source>
        <dbReference type="ARBA" id="ARBA00022475"/>
    </source>
</evidence>
<comment type="similarity">
    <text evidence="2">Belongs to the G-protein coupled receptor 1 family.</text>
</comment>
<dbReference type="PANTHER" id="PTHR24241:SF76">
    <property type="entry name" value="NEUROPEPTIDE SIFAMIDE RECEPTOR"/>
    <property type="match status" value="1"/>
</dbReference>
<keyword evidence="3" id="KW-1003">Cell membrane</keyword>
<feature type="transmembrane region" description="Helical" evidence="8">
    <location>
        <begin position="313"/>
        <end position="339"/>
    </location>
</feature>
<dbReference type="Gene3D" id="1.20.1070.10">
    <property type="entry name" value="Rhodopsin 7-helix transmembrane proteins"/>
    <property type="match status" value="1"/>
</dbReference>
<dbReference type="PRINTS" id="PR00237">
    <property type="entry name" value="GPCRRHODOPSN"/>
</dbReference>
<feature type="transmembrane region" description="Helical" evidence="8">
    <location>
        <begin position="203"/>
        <end position="223"/>
    </location>
</feature>
<evidence type="ECO:0000313" key="12">
    <source>
        <dbReference type="Proteomes" id="UP000070412"/>
    </source>
</evidence>
<dbReference type="PROSITE" id="PS50262">
    <property type="entry name" value="G_PROTEIN_RECEP_F1_2"/>
    <property type="match status" value="1"/>
</dbReference>
<keyword evidence="12" id="KW-1185">Reference proteome</keyword>
<reference evidence="11" key="3">
    <citation type="submission" date="2022-06" db="UniProtKB">
        <authorList>
            <consortium name="EnsemblMetazoa"/>
        </authorList>
    </citation>
    <scope>IDENTIFICATION</scope>
</reference>
<reference evidence="12" key="1">
    <citation type="journal article" date="2020" name="PLoS Negl. Trop. Dis.">
        <title>High-quality nuclear genome for Sarcoptes scabiei-A critical resource for a neglected parasite.</title>
        <authorList>
            <person name="Korhonen P.K."/>
            <person name="Gasser R.B."/>
            <person name="Ma G."/>
            <person name="Wang T."/>
            <person name="Stroehlein A.J."/>
            <person name="Young N.D."/>
            <person name="Ang C.S."/>
            <person name="Fernando D.D."/>
            <person name="Lu H.C."/>
            <person name="Taylor S."/>
            <person name="Reynolds S.L."/>
            <person name="Mofiz E."/>
            <person name="Najaraj S.H."/>
            <person name="Gowda H."/>
            <person name="Madugundu A."/>
            <person name="Renuse S."/>
            <person name="Holt D."/>
            <person name="Pandey A."/>
            <person name="Papenfuss A.T."/>
            <person name="Fischer K."/>
        </authorList>
    </citation>
    <scope>NUCLEOTIDE SEQUENCE [LARGE SCALE GENOMIC DNA]</scope>
</reference>
<organism evidence="10">
    <name type="scientific">Sarcoptes scabiei</name>
    <name type="common">Itch mite</name>
    <name type="synonym">Acarus scabiei</name>
    <dbReference type="NCBI Taxonomy" id="52283"/>
    <lineage>
        <taxon>Eukaryota</taxon>
        <taxon>Metazoa</taxon>
        <taxon>Ecdysozoa</taxon>
        <taxon>Arthropoda</taxon>
        <taxon>Chelicerata</taxon>
        <taxon>Arachnida</taxon>
        <taxon>Acari</taxon>
        <taxon>Acariformes</taxon>
        <taxon>Sarcoptiformes</taxon>
        <taxon>Astigmata</taxon>
        <taxon>Psoroptidia</taxon>
        <taxon>Sarcoptoidea</taxon>
        <taxon>Sarcoptidae</taxon>
        <taxon>Sarcoptinae</taxon>
        <taxon>Sarcoptes</taxon>
    </lineage>
</organism>
<keyword evidence="5 8" id="KW-1133">Transmembrane helix</keyword>
<keyword evidence="4 8" id="KW-0812">Transmembrane</keyword>
<reference evidence="10" key="2">
    <citation type="submission" date="2020-01" db="EMBL/GenBank/DDBJ databases">
        <authorList>
            <person name="Korhonen P.K.K."/>
            <person name="Guangxu M.G."/>
            <person name="Wang T.W."/>
            <person name="Stroehlein A.J.S."/>
            <person name="Young N.D."/>
            <person name="Ang C.-S.A."/>
            <person name="Fernando D.W.F."/>
            <person name="Lu H.L."/>
            <person name="Taylor S.T."/>
            <person name="Ehtesham M.E.M."/>
            <person name="Najaraj S.H.N."/>
            <person name="Harsha G.H.G."/>
            <person name="Madugundu A.M."/>
            <person name="Renuse S.R."/>
            <person name="Holt D.H."/>
            <person name="Pandey A.P."/>
            <person name="Papenfuss A.P."/>
            <person name="Gasser R.B.G."/>
            <person name="Fischer K.F."/>
        </authorList>
    </citation>
    <scope>NUCLEOTIDE SEQUENCE</scope>
    <source>
        <strain evidence="10">SSS_KF_BRIS2020</strain>
    </source>
</reference>
<dbReference type="EnsemblMetazoa" id="SSS_1126s_mrna">
    <property type="protein sequence ID" value="KAF7490641.1"/>
    <property type="gene ID" value="SSS_1126"/>
</dbReference>
<gene>
    <name evidence="10" type="ORF">SSS_1126</name>
</gene>
<sequence>MSSGTDENISTIQDDSVTSFPNIPTIPSFMMSTSNSISSTSNPLKATSLSTNFSPSPLSTSSILSITSKNIFLNSILGGQHRKLDHSRTSPSNDYLDSGNTFITFLLNVMVIVTLVKNKAYQHRQKRLVLGSQVKKISLATNKLMNSDSMLTELDVSESNRMMADVSLSRNKGFDRVSLQNSPSNSGRNSLSSNSYSHTHQSFISLSISVILYSSICVPAMYLETINQIPKHYNGIIIRALRFCFYVSPIASSFMHLLMAFDRFLAIKRCFQSESYWYRRHYTSCILLIWLSSIMIVTPFFRYNQYGRTMQIVLTLLRLMFTFSIPSILTLALYVSIAYELHRVRKETRTVNEFLANNSFICQNPNIICKIMVLAGIHFLCWFPFSVAESLSDLFPRSFHYCDSETYHRLMALLILITSMSGIAYPILYCFVSNEFRKTIRSRLSMSLLFLFVCYRIKSSSNFKCKMENQSAKVFAVSAV</sequence>
<feature type="transmembrane region" description="Helical" evidence="8">
    <location>
        <begin position="407"/>
        <end position="428"/>
    </location>
</feature>
<dbReference type="GO" id="GO:0004930">
    <property type="term" value="F:G protein-coupled receptor activity"/>
    <property type="evidence" value="ECO:0007669"/>
    <property type="project" value="InterPro"/>
</dbReference>
<keyword evidence="6 8" id="KW-0472">Membrane</keyword>
<evidence type="ECO:0000256" key="5">
    <source>
        <dbReference type="ARBA" id="ARBA00022989"/>
    </source>
</evidence>
<dbReference type="EMBL" id="WVUK01000062">
    <property type="protein sequence ID" value="KAF7490641.1"/>
    <property type="molecule type" value="Genomic_DNA"/>
</dbReference>
<comment type="subcellular location">
    <subcellularLocation>
        <location evidence="1">Cell membrane</location>
        <topology evidence="1">Multi-pass membrane protein</topology>
    </subcellularLocation>
</comment>
<dbReference type="PANTHER" id="PTHR24241">
    <property type="entry name" value="NEUROPEPTIDE RECEPTOR-RELATED G-PROTEIN COUPLED RECEPTOR"/>
    <property type="match status" value="1"/>
</dbReference>
<feature type="domain" description="G-protein coupled receptors family 1 profile" evidence="9">
    <location>
        <begin position="203"/>
        <end position="429"/>
    </location>
</feature>
<protein>
    <recommendedName>
        <fullName evidence="9">G-protein coupled receptors family 1 profile domain-containing protein</fullName>
    </recommendedName>
</protein>
<feature type="transmembrane region" description="Helical" evidence="8">
    <location>
        <begin position="243"/>
        <end position="261"/>
    </location>
</feature>
<dbReference type="GO" id="GO:0032870">
    <property type="term" value="P:cellular response to hormone stimulus"/>
    <property type="evidence" value="ECO:0007669"/>
    <property type="project" value="TreeGrafter"/>
</dbReference>
<evidence type="ECO:0000256" key="2">
    <source>
        <dbReference type="ARBA" id="ARBA00010663"/>
    </source>
</evidence>
<evidence type="ECO:0000256" key="8">
    <source>
        <dbReference type="SAM" id="Phobius"/>
    </source>
</evidence>
<dbReference type="GO" id="GO:0005886">
    <property type="term" value="C:plasma membrane"/>
    <property type="evidence" value="ECO:0007669"/>
    <property type="project" value="UniProtKB-SubCell"/>
</dbReference>
<accession>A0A834R8B2</accession>
<dbReference type="InterPro" id="IPR017452">
    <property type="entry name" value="GPCR_Rhodpsn_7TM"/>
</dbReference>
<dbReference type="SUPFAM" id="SSF81321">
    <property type="entry name" value="Family A G protein-coupled receptor-like"/>
    <property type="match status" value="1"/>
</dbReference>
<evidence type="ECO:0000259" key="9">
    <source>
        <dbReference type="PROSITE" id="PS50262"/>
    </source>
</evidence>
<evidence type="ECO:0000313" key="10">
    <source>
        <dbReference type="EMBL" id="KAF7490641.1"/>
    </source>
</evidence>